<dbReference type="AlphaFoldDB" id="N0A369"/>
<dbReference type="RefSeq" id="YP_008082025.1">
    <property type="nucleotide sequence ID" value="NC_021436.1"/>
</dbReference>
<gene>
    <name evidence="1" type="ORF">RSOL_m00760</name>
</gene>
<name>N0A369_9AGAM</name>
<dbReference type="GeneID" id="16029519"/>
<reference evidence="1" key="2">
    <citation type="journal article" date="2014" name="FEMS Microbiol. Lett.">
        <title>Mobile elements and mitochondrial genome expansion in the soil fungus and potato pathogen Rhizoctonia solani AG-3.</title>
        <authorList>
            <person name="Losada L."/>
            <person name="Pakala S.B."/>
            <person name="Fedorova N.D."/>
            <person name="Joardar V."/>
            <person name="Shabalina S.A."/>
            <person name="Hostetler J."/>
            <person name="Pakala S.M."/>
            <person name="Zafar N."/>
            <person name="Thomas E."/>
            <person name="Rodriguez-Carres M."/>
            <person name="Dean R."/>
            <person name="Vilgalys R."/>
            <person name="Nierman W.C."/>
            <person name="Cubeta M.A."/>
        </authorList>
    </citation>
    <scope>NUCLEOTIDE SEQUENCE</scope>
    <source>
        <strain evidence="1">AG3 Rhs1AP</strain>
    </source>
</reference>
<geneLocation type="mitochondrion" evidence="1"/>
<reference evidence="1" key="1">
    <citation type="submission" date="2012-12" db="EMBL/GenBank/DDBJ databases">
        <authorList>
            <person name="Pakala S."/>
            <person name="Fedorova N."/>
            <person name="Joardar V."/>
            <person name="Shabalina S."/>
            <person name="Hostetler J."/>
            <person name="Pakala S."/>
            <person name="Zafar N."/>
            <person name="Nierman W."/>
            <person name="Cubeta M."/>
        </authorList>
    </citation>
    <scope>NUCLEOTIDE SEQUENCE</scope>
    <source>
        <strain evidence="1">AG3 Rhs1AP</strain>
    </source>
</reference>
<organism evidence="1">
    <name type="scientific">Rhizoctonia solani</name>
    <dbReference type="NCBI Taxonomy" id="456999"/>
    <lineage>
        <taxon>Eukaryota</taxon>
        <taxon>Fungi</taxon>
        <taxon>Dikarya</taxon>
        <taxon>Basidiomycota</taxon>
        <taxon>Agaricomycotina</taxon>
        <taxon>Agaricomycetes</taxon>
        <taxon>Cantharellales</taxon>
        <taxon>Ceratobasidiaceae</taxon>
        <taxon>Rhizoctonia</taxon>
    </lineage>
</organism>
<keyword evidence="1" id="KW-0496">Mitochondrion</keyword>
<protein>
    <submittedName>
        <fullName evidence="1">Uncharacterized protein</fullName>
    </submittedName>
</protein>
<proteinExistence type="predicted"/>
<sequence length="68" mass="7786">MSREALSYSLKSSQNLGFLTTKFFAKIDRFSLNCPVQAWSLYSSPTRVGLVRPTRVEENFSKNKPIEI</sequence>
<accession>N0A369</accession>
<evidence type="ECO:0000313" key="1">
    <source>
        <dbReference type="EMBL" id="AGK45403.1"/>
    </source>
</evidence>
<dbReference type="EMBL" id="KC352446">
    <property type="protein sequence ID" value="AGK45403.1"/>
    <property type="molecule type" value="Genomic_DNA"/>
</dbReference>